<dbReference type="Gene3D" id="3.10.110.10">
    <property type="entry name" value="Ubiquitin Conjugating Enzyme"/>
    <property type="match status" value="1"/>
</dbReference>
<dbReference type="PANTHER" id="PTHR24067">
    <property type="entry name" value="UBIQUITIN-CONJUGATING ENZYME E2"/>
    <property type="match status" value="1"/>
</dbReference>
<evidence type="ECO:0000313" key="2">
    <source>
        <dbReference type="EMBL" id="EDW27522.1"/>
    </source>
</evidence>
<sequence length="194" mass="22746">MSEYALNRLIEERKQWQQLPLYGFTARPTKLIDGSVDYMTWDCIVPVERGMPPTCLRYCVQLSFDIHYPASMPKVLFEYPILHPNVDWMGYMTMPDFNPDMPSTSLSIEKILLTVQSMIDKPNMNDFTKEQIEYWFAVDPDFFHVEMEMKAVVIAEADSSTPNHKRDDEDMPEQKMNQISESKNILMTQMQINN</sequence>
<evidence type="ECO:0000313" key="3">
    <source>
        <dbReference type="Proteomes" id="UP000008744"/>
    </source>
</evidence>
<dbReference type="PROSITE" id="PS50127">
    <property type="entry name" value="UBC_2"/>
    <property type="match status" value="1"/>
</dbReference>
<proteinExistence type="predicted"/>
<dbReference type="AlphaFoldDB" id="B4GXP5"/>
<dbReference type="SMART" id="SM00212">
    <property type="entry name" value="UBCc"/>
    <property type="match status" value="1"/>
</dbReference>
<feature type="domain" description="UBC core" evidence="1">
    <location>
        <begin position="4"/>
        <end position="156"/>
    </location>
</feature>
<dbReference type="InterPro" id="IPR050113">
    <property type="entry name" value="Ub_conjugating_enzyme"/>
</dbReference>
<organism evidence="3">
    <name type="scientific">Drosophila persimilis</name>
    <name type="common">Fruit fly</name>
    <dbReference type="NCBI Taxonomy" id="7234"/>
    <lineage>
        <taxon>Eukaryota</taxon>
        <taxon>Metazoa</taxon>
        <taxon>Ecdysozoa</taxon>
        <taxon>Arthropoda</taxon>
        <taxon>Hexapoda</taxon>
        <taxon>Insecta</taxon>
        <taxon>Pterygota</taxon>
        <taxon>Neoptera</taxon>
        <taxon>Endopterygota</taxon>
        <taxon>Diptera</taxon>
        <taxon>Brachycera</taxon>
        <taxon>Muscomorpha</taxon>
        <taxon>Ephydroidea</taxon>
        <taxon>Drosophilidae</taxon>
        <taxon>Drosophila</taxon>
        <taxon>Sophophora</taxon>
    </lineage>
</organism>
<accession>B4GXP5</accession>
<dbReference type="PhylomeDB" id="B4GXP5"/>
<dbReference type="InterPro" id="IPR016135">
    <property type="entry name" value="UBQ-conjugating_enzyme/RWD"/>
</dbReference>
<dbReference type="SMR" id="B4GXP5"/>
<gene>
    <name evidence="2" type="primary">Dper\GL20231</name>
    <name evidence="2" type="ORF">Dper_GL20231</name>
</gene>
<dbReference type="OrthoDB" id="6600758at2759"/>
<evidence type="ECO:0000259" key="1">
    <source>
        <dbReference type="PROSITE" id="PS50127"/>
    </source>
</evidence>
<dbReference type="OMA" id="FDIHYPA"/>
<dbReference type="eggNOG" id="KOG0424">
    <property type="taxonomic scope" value="Eukaryota"/>
</dbReference>
<name>B4GXP5_DROPE</name>
<dbReference type="Proteomes" id="UP000008744">
    <property type="component" value="Unassembled WGS sequence"/>
</dbReference>
<dbReference type="EMBL" id="CH479196">
    <property type="protein sequence ID" value="EDW27522.1"/>
    <property type="molecule type" value="Genomic_DNA"/>
</dbReference>
<reference evidence="2 3" key="1">
    <citation type="journal article" date="2007" name="Nature">
        <title>Evolution of genes and genomes on the Drosophila phylogeny.</title>
        <authorList>
            <consortium name="Drosophila 12 Genomes Consortium"/>
            <person name="Clark A.G."/>
            <person name="Eisen M.B."/>
            <person name="Smith D.R."/>
            <person name="Bergman C.M."/>
            <person name="Oliver B."/>
            <person name="Markow T.A."/>
            <person name="Kaufman T.C."/>
            <person name="Kellis M."/>
            <person name="Gelbart W."/>
            <person name="Iyer V.N."/>
            <person name="Pollard D.A."/>
            <person name="Sackton T.B."/>
            <person name="Larracuente A.M."/>
            <person name="Singh N.D."/>
            <person name="Abad J.P."/>
            <person name="Abt D.N."/>
            <person name="Adryan B."/>
            <person name="Aguade M."/>
            <person name="Akashi H."/>
            <person name="Anderson W.W."/>
            <person name="Aquadro C.F."/>
            <person name="Ardell D.H."/>
            <person name="Arguello R."/>
            <person name="Artieri C.G."/>
            <person name="Barbash D.A."/>
            <person name="Barker D."/>
            <person name="Barsanti P."/>
            <person name="Batterham P."/>
            <person name="Batzoglou S."/>
            <person name="Begun D."/>
            <person name="Bhutkar A."/>
            <person name="Blanco E."/>
            <person name="Bosak S.A."/>
            <person name="Bradley R.K."/>
            <person name="Brand A.D."/>
            <person name="Brent M.R."/>
            <person name="Brooks A.N."/>
            <person name="Brown R.H."/>
            <person name="Butlin R.K."/>
            <person name="Caggese C."/>
            <person name="Calvi B.R."/>
            <person name="Bernardo de Carvalho A."/>
            <person name="Caspi A."/>
            <person name="Castrezana S."/>
            <person name="Celniker S.E."/>
            <person name="Chang J.L."/>
            <person name="Chapple C."/>
            <person name="Chatterji S."/>
            <person name="Chinwalla A."/>
            <person name="Civetta A."/>
            <person name="Clifton S.W."/>
            <person name="Comeron J.M."/>
            <person name="Costello J.C."/>
            <person name="Coyne J.A."/>
            <person name="Daub J."/>
            <person name="David R.G."/>
            <person name="Delcher A.L."/>
            <person name="Delehaunty K."/>
            <person name="Do C.B."/>
            <person name="Ebling H."/>
            <person name="Edwards K."/>
            <person name="Eickbush T."/>
            <person name="Evans J.D."/>
            <person name="Filipski A."/>
            <person name="Findeiss S."/>
            <person name="Freyhult E."/>
            <person name="Fulton L."/>
            <person name="Fulton R."/>
            <person name="Garcia A.C."/>
            <person name="Gardiner A."/>
            <person name="Garfield D.A."/>
            <person name="Garvin B.E."/>
            <person name="Gibson G."/>
            <person name="Gilbert D."/>
            <person name="Gnerre S."/>
            <person name="Godfrey J."/>
            <person name="Good R."/>
            <person name="Gotea V."/>
            <person name="Gravely B."/>
            <person name="Greenberg A.J."/>
            <person name="Griffiths-Jones S."/>
            <person name="Gross S."/>
            <person name="Guigo R."/>
            <person name="Gustafson E.A."/>
            <person name="Haerty W."/>
            <person name="Hahn M.W."/>
            <person name="Halligan D.L."/>
            <person name="Halpern A.L."/>
            <person name="Halter G.M."/>
            <person name="Han M.V."/>
            <person name="Heger A."/>
            <person name="Hillier L."/>
            <person name="Hinrichs A.S."/>
            <person name="Holmes I."/>
            <person name="Hoskins R.A."/>
            <person name="Hubisz M.J."/>
            <person name="Hultmark D."/>
            <person name="Huntley M.A."/>
            <person name="Jaffe D.B."/>
            <person name="Jagadeeshan S."/>
            <person name="Jeck W.R."/>
            <person name="Johnson J."/>
            <person name="Jones C.D."/>
            <person name="Jordan W.C."/>
            <person name="Karpen G.H."/>
            <person name="Kataoka E."/>
            <person name="Keightley P.D."/>
            <person name="Kheradpour P."/>
            <person name="Kirkness E.F."/>
            <person name="Koerich L.B."/>
            <person name="Kristiansen K."/>
            <person name="Kudrna D."/>
            <person name="Kulathinal R.J."/>
            <person name="Kumar S."/>
            <person name="Kwok R."/>
            <person name="Lander E."/>
            <person name="Langley C.H."/>
            <person name="Lapoint R."/>
            <person name="Lazzaro B.P."/>
            <person name="Lee S.J."/>
            <person name="Levesque L."/>
            <person name="Li R."/>
            <person name="Lin C.F."/>
            <person name="Lin M.F."/>
            <person name="Lindblad-Toh K."/>
            <person name="Llopart A."/>
            <person name="Long M."/>
            <person name="Low L."/>
            <person name="Lozovsky E."/>
            <person name="Lu J."/>
            <person name="Luo M."/>
            <person name="Machado C.A."/>
            <person name="Makalowski W."/>
            <person name="Marzo M."/>
            <person name="Matsuda M."/>
            <person name="Matzkin L."/>
            <person name="McAllister B."/>
            <person name="McBride C.S."/>
            <person name="McKernan B."/>
            <person name="McKernan K."/>
            <person name="Mendez-Lago M."/>
            <person name="Minx P."/>
            <person name="Mollenhauer M.U."/>
            <person name="Montooth K."/>
            <person name="Mount S.M."/>
            <person name="Mu X."/>
            <person name="Myers E."/>
            <person name="Negre B."/>
            <person name="Newfeld S."/>
            <person name="Nielsen R."/>
            <person name="Noor M.A."/>
            <person name="O'Grady P."/>
            <person name="Pachter L."/>
            <person name="Papaceit M."/>
            <person name="Parisi M.J."/>
            <person name="Parisi M."/>
            <person name="Parts L."/>
            <person name="Pedersen J.S."/>
            <person name="Pesole G."/>
            <person name="Phillippy A.M."/>
            <person name="Ponting C.P."/>
            <person name="Pop M."/>
            <person name="Porcelli D."/>
            <person name="Powell J.R."/>
            <person name="Prohaska S."/>
            <person name="Pruitt K."/>
            <person name="Puig M."/>
            <person name="Quesneville H."/>
            <person name="Ram K.R."/>
            <person name="Rand D."/>
            <person name="Rasmussen M.D."/>
            <person name="Reed L.K."/>
            <person name="Reenan R."/>
            <person name="Reily A."/>
            <person name="Remington K.A."/>
            <person name="Rieger T.T."/>
            <person name="Ritchie M.G."/>
            <person name="Robin C."/>
            <person name="Rogers Y.H."/>
            <person name="Rohde C."/>
            <person name="Rozas J."/>
            <person name="Rubenfield M.J."/>
            <person name="Ruiz A."/>
            <person name="Russo S."/>
            <person name="Salzberg S.L."/>
            <person name="Sanchez-Gracia A."/>
            <person name="Saranga D.J."/>
            <person name="Sato H."/>
            <person name="Schaeffer S.W."/>
            <person name="Schatz M.C."/>
            <person name="Schlenke T."/>
            <person name="Schwartz R."/>
            <person name="Segarra C."/>
            <person name="Singh R.S."/>
            <person name="Sirot L."/>
            <person name="Sirota M."/>
            <person name="Sisneros N.B."/>
            <person name="Smith C.D."/>
            <person name="Smith T.F."/>
            <person name="Spieth J."/>
            <person name="Stage D.E."/>
            <person name="Stark A."/>
            <person name="Stephan W."/>
            <person name="Strausberg R.L."/>
            <person name="Strempel S."/>
            <person name="Sturgill D."/>
            <person name="Sutton G."/>
            <person name="Sutton G.G."/>
            <person name="Tao W."/>
            <person name="Teichmann S."/>
            <person name="Tobari Y.N."/>
            <person name="Tomimura Y."/>
            <person name="Tsolas J.M."/>
            <person name="Valente V.L."/>
            <person name="Venter E."/>
            <person name="Venter J.C."/>
            <person name="Vicario S."/>
            <person name="Vieira F.G."/>
            <person name="Vilella A.J."/>
            <person name="Villasante A."/>
            <person name="Walenz B."/>
            <person name="Wang J."/>
            <person name="Wasserman M."/>
            <person name="Watts T."/>
            <person name="Wilson D."/>
            <person name="Wilson R.K."/>
            <person name="Wing R.A."/>
            <person name="Wolfner M.F."/>
            <person name="Wong A."/>
            <person name="Wong G.K."/>
            <person name="Wu C.I."/>
            <person name="Wu G."/>
            <person name="Yamamoto D."/>
            <person name="Yang H.P."/>
            <person name="Yang S.P."/>
            <person name="Yorke J.A."/>
            <person name="Yoshida K."/>
            <person name="Zdobnov E."/>
            <person name="Zhang P."/>
            <person name="Zhang Y."/>
            <person name="Zimin A.V."/>
            <person name="Baldwin J."/>
            <person name="Abdouelleil A."/>
            <person name="Abdulkadir J."/>
            <person name="Abebe A."/>
            <person name="Abera B."/>
            <person name="Abreu J."/>
            <person name="Acer S.C."/>
            <person name="Aftuck L."/>
            <person name="Alexander A."/>
            <person name="An P."/>
            <person name="Anderson E."/>
            <person name="Anderson S."/>
            <person name="Arachi H."/>
            <person name="Azer M."/>
            <person name="Bachantsang P."/>
            <person name="Barry A."/>
            <person name="Bayul T."/>
            <person name="Berlin A."/>
            <person name="Bessette D."/>
            <person name="Bloom T."/>
            <person name="Blye J."/>
            <person name="Boguslavskiy L."/>
            <person name="Bonnet C."/>
            <person name="Boukhgalter B."/>
            <person name="Bourzgui I."/>
            <person name="Brown A."/>
            <person name="Cahill P."/>
            <person name="Channer S."/>
            <person name="Cheshatsang Y."/>
            <person name="Chuda L."/>
            <person name="Citroen M."/>
            <person name="Collymore A."/>
            <person name="Cooke P."/>
            <person name="Costello M."/>
            <person name="D'Aco K."/>
            <person name="Daza R."/>
            <person name="De Haan G."/>
            <person name="DeGray S."/>
            <person name="DeMaso C."/>
            <person name="Dhargay N."/>
            <person name="Dooley K."/>
            <person name="Dooley E."/>
            <person name="Doricent M."/>
            <person name="Dorje P."/>
            <person name="Dorjee K."/>
            <person name="Dupes A."/>
            <person name="Elong R."/>
            <person name="Falk J."/>
            <person name="Farina A."/>
            <person name="Faro S."/>
            <person name="Ferguson D."/>
            <person name="Fisher S."/>
            <person name="Foley C.D."/>
            <person name="Franke A."/>
            <person name="Friedrich D."/>
            <person name="Gadbois L."/>
            <person name="Gearin G."/>
            <person name="Gearin C.R."/>
            <person name="Giannoukos G."/>
            <person name="Goode T."/>
            <person name="Graham J."/>
            <person name="Grandbois E."/>
            <person name="Grewal S."/>
            <person name="Gyaltsen K."/>
            <person name="Hafez N."/>
            <person name="Hagos B."/>
            <person name="Hall J."/>
            <person name="Henson C."/>
            <person name="Hollinger A."/>
            <person name="Honan T."/>
            <person name="Huard M.D."/>
            <person name="Hughes L."/>
            <person name="Hurhula B."/>
            <person name="Husby M.E."/>
            <person name="Kamat A."/>
            <person name="Kanga B."/>
            <person name="Kashin S."/>
            <person name="Khazanovich D."/>
            <person name="Kisner P."/>
            <person name="Lance K."/>
            <person name="Lara M."/>
            <person name="Lee W."/>
            <person name="Lennon N."/>
            <person name="Letendre F."/>
            <person name="LeVine R."/>
            <person name="Lipovsky A."/>
            <person name="Liu X."/>
            <person name="Liu J."/>
            <person name="Liu S."/>
            <person name="Lokyitsang T."/>
            <person name="Lokyitsang Y."/>
            <person name="Lubonja R."/>
            <person name="Lui A."/>
            <person name="MacDonald P."/>
            <person name="Magnisalis V."/>
            <person name="Maru K."/>
            <person name="Matthews C."/>
            <person name="McCusker W."/>
            <person name="McDonough S."/>
            <person name="Mehta T."/>
            <person name="Meldrim J."/>
            <person name="Meneus L."/>
            <person name="Mihai O."/>
            <person name="Mihalev A."/>
            <person name="Mihova T."/>
            <person name="Mittelman R."/>
            <person name="Mlenga V."/>
            <person name="Montmayeur A."/>
            <person name="Mulrain L."/>
            <person name="Navidi A."/>
            <person name="Naylor J."/>
            <person name="Negash T."/>
            <person name="Nguyen T."/>
            <person name="Nguyen N."/>
            <person name="Nicol R."/>
            <person name="Norbu C."/>
            <person name="Norbu N."/>
            <person name="Novod N."/>
            <person name="O'Neill B."/>
            <person name="Osman S."/>
            <person name="Markiewicz E."/>
            <person name="Oyono O.L."/>
            <person name="Patti C."/>
            <person name="Phunkhang P."/>
            <person name="Pierre F."/>
            <person name="Priest M."/>
            <person name="Raghuraman S."/>
            <person name="Rege F."/>
            <person name="Reyes R."/>
            <person name="Rise C."/>
            <person name="Rogov P."/>
            <person name="Ross K."/>
            <person name="Ryan E."/>
            <person name="Settipalli S."/>
            <person name="Shea T."/>
            <person name="Sherpa N."/>
            <person name="Shi L."/>
            <person name="Shih D."/>
            <person name="Sparrow T."/>
            <person name="Spaulding J."/>
            <person name="Stalker J."/>
            <person name="Stange-Thomann N."/>
            <person name="Stavropoulos S."/>
            <person name="Stone C."/>
            <person name="Strader C."/>
            <person name="Tesfaye S."/>
            <person name="Thomson T."/>
            <person name="Thoulutsang Y."/>
            <person name="Thoulutsang D."/>
            <person name="Topham K."/>
            <person name="Topping I."/>
            <person name="Tsamla T."/>
            <person name="Vassiliev H."/>
            <person name="Vo A."/>
            <person name="Wangchuk T."/>
            <person name="Wangdi T."/>
            <person name="Weiand M."/>
            <person name="Wilkinson J."/>
            <person name="Wilson A."/>
            <person name="Yadav S."/>
            <person name="Young G."/>
            <person name="Yu Q."/>
            <person name="Zembek L."/>
            <person name="Zhong D."/>
            <person name="Zimmer A."/>
            <person name="Zwirko Z."/>
            <person name="Jaffe D.B."/>
            <person name="Alvarez P."/>
            <person name="Brockman W."/>
            <person name="Butler J."/>
            <person name="Chin C."/>
            <person name="Gnerre S."/>
            <person name="Grabherr M."/>
            <person name="Kleber M."/>
            <person name="Mauceli E."/>
            <person name="MacCallum I."/>
        </authorList>
    </citation>
    <scope>NUCLEOTIDE SEQUENCE [LARGE SCALE GENOMIC DNA]</scope>
    <source>
        <strain evidence="3">MSH-3 / Tucson 14011-0111.49</strain>
    </source>
</reference>
<keyword evidence="3" id="KW-1185">Reference proteome</keyword>
<protein>
    <submittedName>
        <fullName evidence="2">GL20231</fullName>
    </submittedName>
</protein>
<dbReference type="SUPFAM" id="SSF54495">
    <property type="entry name" value="UBC-like"/>
    <property type="match status" value="1"/>
</dbReference>
<dbReference type="InterPro" id="IPR000608">
    <property type="entry name" value="UBC"/>
</dbReference>
<dbReference type="STRING" id="7234.B4GXP5"/>
<dbReference type="HOGENOM" id="CLU_030988_12_0_1"/>
<dbReference type="Pfam" id="PF00179">
    <property type="entry name" value="UQ_con"/>
    <property type="match status" value="1"/>
</dbReference>
<dbReference type="KEGG" id="dpe:6598232"/>